<organism evidence="2 3">
    <name type="scientific">Diploptera punctata</name>
    <name type="common">Pacific beetle cockroach</name>
    <dbReference type="NCBI Taxonomy" id="6984"/>
    <lineage>
        <taxon>Eukaryota</taxon>
        <taxon>Metazoa</taxon>
        <taxon>Ecdysozoa</taxon>
        <taxon>Arthropoda</taxon>
        <taxon>Hexapoda</taxon>
        <taxon>Insecta</taxon>
        <taxon>Pterygota</taxon>
        <taxon>Neoptera</taxon>
        <taxon>Polyneoptera</taxon>
        <taxon>Dictyoptera</taxon>
        <taxon>Blattodea</taxon>
        <taxon>Blaberoidea</taxon>
        <taxon>Blaberidae</taxon>
        <taxon>Diplopterinae</taxon>
        <taxon>Diploptera</taxon>
    </lineage>
</organism>
<keyword evidence="1" id="KW-1133">Transmembrane helix</keyword>
<comment type="caution">
    <text evidence="2">The sequence shown here is derived from an EMBL/GenBank/DDBJ whole genome shotgun (WGS) entry which is preliminary data.</text>
</comment>
<keyword evidence="3" id="KW-1185">Reference proteome</keyword>
<evidence type="ECO:0000256" key="1">
    <source>
        <dbReference type="SAM" id="Phobius"/>
    </source>
</evidence>
<name>A0AAD8E5R1_DIPPU</name>
<reference evidence="2" key="2">
    <citation type="submission" date="2023-05" db="EMBL/GenBank/DDBJ databases">
        <authorList>
            <person name="Fouks B."/>
        </authorList>
    </citation>
    <scope>NUCLEOTIDE SEQUENCE</scope>
    <source>
        <strain evidence="2">Stay&amp;Tobe</strain>
        <tissue evidence="2">Testes</tissue>
    </source>
</reference>
<keyword evidence="1" id="KW-0812">Transmembrane</keyword>
<sequence length="80" mass="9516">YIPIFFFIRCEVWKLVVIGQCFFRELPLLMKPTIRLCYVLVQRCVLSVCRSRKFRIWIFNISAYVALLVFDAWSFSMPGG</sequence>
<dbReference type="Proteomes" id="UP001233999">
    <property type="component" value="Unassembled WGS sequence"/>
</dbReference>
<proteinExistence type="predicted"/>
<gene>
    <name evidence="2" type="ORF">L9F63_005640</name>
</gene>
<feature type="transmembrane region" description="Helical" evidence="1">
    <location>
        <begin position="56"/>
        <end position="75"/>
    </location>
</feature>
<keyword evidence="1" id="KW-0472">Membrane</keyword>
<feature type="non-terminal residue" evidence="2">
    <location>
        <position position="1"/>
    </location>
</feature>
<dbReference type="AlphaFoldDB" id="A0AAD8E5R1"/>
<dbReference type="EMBL" id="JASPKZ010009346">
    <property type="protein sequence ID" value="KAJ9577784.1"/>
    <property type="molecule type" value="Genomic_DNA"/>
</dbReference>
<evidence type="ECO:0000313" key="3">
    <source>
        <dbReference type="Proteomes" id="UP001233999"/>
    </source>
</evidence>
<evidence type="ECO:0000313" key="2">
    <source>
        <dbReference type="EMBL" id="KAJ9577784.1"/>
    </source>
</evidence>
<protein>
    <submittedName>
        <fullName evidence="2">Uncharacterized protein</fullName>
    </submittedName>
</protein>
<accession>A0AAD8E5R1</accession>
<feature type="non-terminal residue" evidence="2">
    <location>
        <position position="80"/>
    </location>
</feature>
<reference evidence="2" key="1">
    <citation type="journal article" date="2023" name="IScience">
        <title>Live-bearing cockroach genome reveals convergent evolutionary mechanisms linked to viviparity in insects and beyond.</title>
        <authorList>
            <person name="Fouks B."/>
            <person name="Harrison M.C."/>
            <person name="Mikhailova A.A."/>
            <person name="Marchal E."/>
            <person name="English S."/>
            <person name="Carruthers M."/>
            <person name="Jennings E.C."/>
            <person name="Chiamaka E.L."/>
            <person name="Frigard R.A."/>
            <person name="Pippel M."/>
            <person name="Attardo G.M."/>
            <person name="Benoit J.B."/>
            <person name="Bornberg-Bauer E."/>
            <person name="Tobe S.S."/>
        </authorList>
    </citation>
    <scope>NUCLEOTIDE SEQUENCE</scope>
    <source>
        <strain evidence="2">Stay&amp;Tobe</strain>
    </source>
</reference>